<feature type="chain" id="PRO_5016300084" evidence="1">
    <location>
        <begin position="22"/>
        <end position="328"/>
    </location>
</feature>
<dbReference type="CDD" id="cd13638">
    <property type="entry name" value="PBP2_EcProx_like"/>
    <property type="match status" value="1"/>
</dbReference>
<dbReference type="InterPro" id="IPR007210">
    <property type="entry name" value="ABC_Gly_betaine_transp_sub-bd"/>
</dbReference>
<dbReference type="GO" id="GO:0022857">
    <property type="term" value="F:transmembrane transporter activity"/>
    <property type="evidence" value="ECO:0007669"/>
    <property type="project" value="InterPro"/>
</dbReference>
<organism evidence="3 4">
    <name type="scientific">Rhodobacter viridis</name>
    <dbReference type="NCBI Taxonomy" id="1054202"/>
    <lineage>
        <taxon>Bacteria</taxon>
        <taxon>Pseudomonadati</taxon>
        <taxon>Pseudomonadota</taxon>
        <taxon>Alphaproteobacteria</taxon>
        <taxon>Rhodobacterales</taxon>
        <taxon>Rhodobacter group</taxon>
        <taxon>Rhodobacter</taxon>
    </lineage>
</organism>
<feature type="domain" description="ABC-type glycine betaine transport system substrate-binding" evidence="2">
    <location>
        <begin position="47"/>
        <end position="310"/>
    </location>
</feature>
<reference evidence="3 4" key="1">
    <citation type="submission" date="2018-06" db="EMBL/GenBank/DDBJ databases">
        <title>Genomic Encyclopedia of Type Strains, Phase III (KMG-III): the genomes of soil and plant-associated and newly described type strains.</title>
        <authorList>
            <person name="Whitman W."/>
        </authorList>
    </citation>
    <scope>NUCLEOTIDE SEQUENCE [LARGE SCALE GENOMIC DNA]</scope>
    <source>
        <strain evidence="3 4">JA737</strain>
    </source>
</reference>
<evidence type="ECO:0000313" key="3">
    <source>
        <dbReference type="EMBL" id="PYF08184.1"/>
    </source>
</evidence>
<dbReference type="SUPFAM" id="SSF53850">
    <property type="entry name" value="Periplasmic binding protein-like II"/>
    <property type="match status" value="1"/>
</dbReference>
<name>A0A318TU68_9RHOB</name>
<evidence type="ECO:0000313" key="4">
    <source>
        <dbReference type="Proteomes" id="UP000247727"/>
    </source>
</evidence>
<comment type="caution">
    <text evidence="3">The sequence shown here is derived from an EMBL/GenBank/DDBJ whole genome shotgun (WGS) entry which is preliminary data.</text>
</comment>
<dbReference type="RefSeq" id="WP_110806552.1">
    <property type="nucleotide sequence ID" value="NZ_QJTK01000013.1"/>
</dbReference>
<feature type="signal peptide" evidence="1">
    <location>
        <begin position="1"/>
        <end position="21"/>
    </location>
</feature>
<dbReference type="Gene3D" id="3.40.190.10">
    <property type="entry name" value="Periplasmic binding protein-like II"/>
    <property type="match status" value="1"/>
</dbReference>
<evidence type="ECO:0000259" key="2">
    <source>
        <dbReference type="Pfam" id="PF04069"/>
    </source>
</evidence>
<dbReference type="GO" id="GO:0043190">
    <property type="term" value="C:ATP-binding cassette (ABC) transporter complex"/>
    <property type="evidence" value="ECO:0007669"/>
    <property type="project" value="InterPro"/>
</dbReference>
<keyword evidence="4" id="KW-1185">Reference proteome</keyword>
<dbReference type="NCBIfam" id="NF008334">
    <property type="entry name" value="PRK11119.1"/>
    <property type="match status" value="1"/>
</dbReference>
<gene>
    <name evidence="3" type="ORF">C8J30_11341</name>
</gene>
<proteinExistence type="predicted"/>
<keyword evidence="1" id="KW-0732">Signal</keyword>
<dbReference type="Proteomes" id="UP000247727">
    <property type="component" value="Unassembled WGS sequence"/>
</dbReference>
<dbReference type="EMBL" id="QJTK01000013">
    <property type="protein sequence ID" value="PYF08184.1"/>
    <property type="molecule type" value="Genomic_DNA"/>
</dbReference>
<dbReference type="OrthoDB" id="9787902at2"/>
<dbReference type="Gene3D" id="3.40.190.100">
    <property type="entry name" value="Glycine betaine-binding periplasmic protein, domain 2"/>
    <property type="match status" value="1"/>
</dbReference>
<sequence>MKHFSLACALLMSVAATPLMANDTPGAGVTVRPILPTQIEEFFQHRVLFRALQDLGYTIAEPNEVEYQTIHLAIGTGDADFTAVSWRALHDAFYQEAGGDKVMTKVGTLIDGALQGYLIDKATYDSGVHDLSQLKDPEIAKKFDADGDGKADLAGCIPGWGCERVIEHELTEYGLRDTVTHNQGAYQAMIADVIARNANKQPVLYYTWTPYWVSGALVPGRDVEWLSVPYTSLPDGGTGNTTFNGKNLGFAVDSIGVVARNDFLAANPAAAKLFEVAKIDINDVSAENKLITDGQNTSADIDKHADDWIKAHQATYDGWLAEARKAAE</sequence>
<accession>A0A318TU68</accession>
<evidence type="ECO:0000256" key="1">
    <source>
        <dbReference type="SAM" id="SignalP"/>
    </source>
</evidence>
<dbReference type="AlphaFoldDB" id="A0A318TU68"/>
<protein>
    <submittedName>
        <fullName evidence="3">Glycine betaine/proline transport system substrate-binding protein</fullName>
    </submittedName>
</protein>
<dbReference type="Pfam" id="PF04069">
    <property type="entry name" value="OpuAC"/>
    <property type="match status" value="1"/>
</dbReference>